<gene>
    <name evidence="2" type="ORF">COS18_03820</name>
</gene>
<evidence type="ECO:0000313" key="3">
    <source>
        <dbReference type="Proteomes" id="UP000228896"/>
    </source>
</evidence>
<proteinExistence type="predicted"/>
<evidence type="ECO:0000313" key="2">
    <source>
        <dbReference type="EMBL" id="PIV50872.1"/>
    </source>
</evidence>
<dbReference type="AlphaFoldDB" id="A0A2M7DM98"/>
<reference evidence="3" key="1">
    <citation type="submission" date="2017-09" db="EMBL/GenBank/DDBJ databases">
        <title>Depth-based differentiation of microbial function through sediment-hosted aquifers and enrichment of novel symbionts in the deep terrestrial subsurface.</title>
        <authorList>
            <person name="Probst A.J."/>
            <person name="Ladd B."/>
            <person name="Jarett J.K."/>
            <person name="Geller-Mcgrath D.E."/>
            <person name="Sieber C.M.K."/>
            <person name="Emerson J.B."/>
            <person name="Anantharaman K."/>
            <person name="Thomas B.C."/>
            <person name="Malmstrom R."/>
            <person name="Stieglmeier M."/>
            <person name="Klingl A."/>
            <person name="Woyke T."/>
            <person name="Ryan C.M."/>
            <person name="Banfield J.F."/>
        </authorList>
    </citation>
    <scope>NUCLEOTIDE SEQUENCE [LARGE SCALE GENOMIC DNA]</scope>
</reference>
<evidence type="ECO:0000256" key="1">
    <source>
        <dbReference type="SAM" id="Coils"/>
    </source>
</evidence>
<dbReference type="Proteomes" id="UP000228896">
    <property type="component" value="Unassembled WGS sequence"/>
</dbReference>
<dbReference type="EMBL" id="PETS01000101">
    <property type="protein sequence ID" value="PIV50872.1"/>
    <property type="molecule type" value="Genomic_DNA"/>
</dbReference>
<sequence>MEYEKLKLVINNENERSNENKEEELKKLLEEYSCKEAEGPKWCVWGKGLSGGHKIQCWIKPCAEDHLTAQQIKKLLNDLGGNVTIKSMEEYKLDEDNLNSDFVKNS</sequence>
<protein>
    <submittedName>
        <fullName evidence="2">Uncharacterized protein</fullName>
    </submittedName>
</protein>
<comment type="caution">
    <text evidence="2">The sequence shown here is derived from an EMBL/GenBank/DDBJ whole genome shotgun (WGS) entry which is preliminary data.</text>
</comment>
<name>A0A2M7DM98_9BACT</name>
<organism evidence="2 3">
    <name type="scientific">Candidatus Falkowbacteria bacterium CG02_land_8_20_14_3_00_36_14</name>
    <dbReference type="NCBI Taxonomy" id="1974560"/>
    <lineage>
        <taxon>Bacteria</taxon>
        <taxon>Candidatus Falkowiibacteriota</taxon>
    </lineage>
</organism>
<keyword evidence="1" id="KW-0175">Coiled coil</keyword>
<feature type="coiled-coil region" evidence="1">
    <location>
        <begin position="3"/>
        <end position="38"/>
    </location>
</feature>
<accession>A0A2M7DM98</accession>